<keyword evidence="3" id="KW-0227">DNA damage</keyword>
<dbReference type="KEGG" id="aqg:HRU87_04985"/>
<dbReference type="GO" id="GO:0003677">
    <property type="term" value="F:DNA binding"/>
    <property type="evidence" value="ECO:0007669"/>
    <property type="project" value="UniProtKB-KW"/>
</dbReference>
<evidence type="ECO:0000256" key="2">
    <source>
        <dbReference type="ARBA" id="ARBA00022741"/>
    </source>
</evidence>
<evidence type="ECO:0000256" key="8">
    <source>
        <dbReference type="ARBA" id="ARBA00023125"/>
    </source>
</evidence>
<evidence type="ECO:0000259" key="15">
    <source>
        <dbReference type="PROSITE" id="PS51198"/>
    </source>
</evidence>
<dbReference type="InterPro" id="IPR038726">
    <property type="entry name" value="PDDEXK_AddAB-type"/>
</dbReference>
<comment type="catalytic activity">
    <reaction evidence="13">
        <text>ATP + H2O = ADP + phosphate + H(+)</text>
        <dbReference type="Rhea" id="RHEA:13065"/>
        <dbReference type="ChEBI" id="CHEBI:15377"/>
        <dbReference type="ChEBI" id="CHEBI:15378"/>
        <dbReference type="ChEBI" id="CHEBI:30616"/>
        <dbReference type="ChEBI" id="CHEBI:43474"/>
        <dbReference type="ChEBI" id="CHEBI:456216"/>
        <dbReference type="EC" id="5.6.2.4"/>
    </reaction>
</comment>
<evidence type="ECO:0000256" key="11">
    <source>
        <dbReference type="ARBA" id="ARBA00034617"/>
    </source>
</evidence>
<evidence type="ECO:0000313" key="17">
    <source>
        <dbReference type="EMBL" id="QKJ25532.1"/>
    </source>
</evidence>
<dbReference type="Gene3D" id="1.10.486.10">
    <property type="entry name" value="PCRA, domain 4"/>
    <property type="match status" value="1"/>
</dbReference>
<evidence type="ECO:0000256" key="10">
    <source>
        <dbReference type="ARBA" id="ARBA00023235"/>
    </source>
</evidence>
<keyword evidence="10" id="KW-0413">Isomerase</keyword>
<evidence type="ECO:0000313" key="18">
    <source>
        <dbReference type="Proteomes" id="UP000501003"/>
    </source>
</evidence>
<evidence type="ECO:0000256" key="12">
    <source>
        <dbReference type="ARBA" id="ARBA00034808"/>
    </source>
</evidence>
<dbReference type="PROSITE" id="PS51217">
    <property type="entry name" value="UVRD_HELICASE_CTER"/>
    <property type="match status" value="1"/>
</dbReference>
<feature type="domain" description="UvrD-like helicase C-terminal" evidence="16">
    <location>
        <begin position="275"/>
        <end position="564"/>
    </location>
</feature>
<dbReference type="Pfam" id="PF12705">
    <property type="entry name" value="PDDEXK_1"/>
    <property type="match status" value="1"/>
</dbReference>
<dbReference type="GO" id="GO:0005524">
    <property type="term" value="F:ATP binding"/>
    <property type="evidence" value="ECO:0007669"/>
    <property type="project" value="UniProtKB-UniRule"/>
</dbReference>
<dbReference type="GO" id="GO:0004527">
    <property type="term" value="F:exonuclease activity"/>
    <property type="evidence" value="ECO:0007669"/>
    <property type="project" value="UniProtKB-KW"/>
</dbReference>
<dbReference type="GO" id="GO:0043138">
    <property type="term" value="F:3'-5' DNA helicase activity"/>
    <property type="evidence" value="ECO:0007669"/>
    <property type="project" value="UniProtKB-EC"/>
</dbReference>
<comment type="catalytic activity">
    <reaction evidence="11">
        <text>Couples ATP hydrolysis with the unwinding of duplex DNA by translocating in the 3'-5' direction.</text>
        <dbReference type="EC" id="5.6.2.4"/>
    </reaction>
</comment>
<evidence type="ECO:0000256" key="13">
    <source>
        <dbReference type="ARBA" id="ARBA00048988"/>
    </source>
</evidence>
<dbReference type="GO" id="GO:0000725">
    <property type="term" value="P:recombinational repair"/>
    <property type="evidence" value="ECO:0007669"/>
    <property type="project" value="TreeGrafter"/>
</dbReference>
<keyword evidence="7 14" id="KW-0067">ATP-binding</keyword>
<dbReference type="EC" id="5.6.2.4" evidence="12"/>
<dbReference type="Pfam" id="PF13361">
    <property type="entry name" value="UvrD_C"/>
    <property type="match status" value="1"/>
</dbReference>
<dbReference type="Proteomes" id="UP000501003">
    <property type="component" value="Chromosome"/>
</dbReference>
<dbReference type="InterPro" id="IPR011604">
    <property type="entry name" value="PDDEXK-like_dom_sf"/>
</dbReference>
<dbReference type="InterPro" id="IPR014016">
    <property type="entry name" value="UvrD-like_ATP-bd"/>
</dbReference>
<keyword evidence="5 14" id="KW-0347">Helicase</keyword>
<name>A0A7D4TKR1_9MICO</name>
<keyword evidence="18" id="KW-1185">Reference proteome</keyword>
<dbReference type="Gene3D" id="3.40.50.300">
    <property type="entry name" value="P-loop containing nucleotide triphosphate hydrolases"/>
    <property type="match status" value="2"/>
</dbReference>
<evidence type="ECO:0000256" key="6">
    <source>
        <dbReference type="ARBA" id="ARBA00022839"/>
    </source>
</evidence>
<dbReference type="AlphaFoldDB" id="A0A7D4TKR1"/>
<organism evidence="17 18">
    <name type="scientific">Aquiluna borgnonia</name>
    <dbReference type="NCBI Taxonomy" id="2499157"/>
    <lineage>
        <taxon>Bacteria</taxon>
        <taxon>Bacillati</taxon>
        <taxon>Actinomycetota</taxon>
        <taxon>Actinomycetes</taxon>
        <taxon>Micrococcales</taxon>
        <taxon>Microbacteriaceae</taxon>
        <taxon>Luna cluster</taxon>
        <taxon>Luna-1 subcluster</taxon>
        <taxon>Aquiluna</taxon>
    </lineage>
</organism>
<evidence type="ECO:0000256" key="4">
    <source>
        <dbReference type="ARBA" id="ARBA00022801"/>
    </source>
</evidence>
<dbReference type="PROSITE" id="PS51198">
    <property type="entry name" value="UVRD_HELICASE_ATP_BIND"/>
    <property type="match status" value="1"/>
</dbReference>
<dbReference type="GO" id="GO:0033202">
    <property type="term" value="C:DNA helicase complex"/>
    <property type="evidence" value="ECO:0007669"/>
    <property type="project" value="TreeGrafter"/>
</dbReference>
<dbReference type="PANTHER" id="PTHR11070:SF59">
    <property type="entry name" value="DNA 3'-5' HELICASE"/>
    <property type="match status" value="1"/>
</dbReference>
<dbReference type="GO" id="GO:0005829">
    <property type="term" value="C:cytosol"/>
    <property type="evidence" value="ECO:0007669"/>
    <property type="project" value="TreeGrafter"/>
</dbReference>
<dbReference type="PANTHER" id="PTHR11070">
    <property type="entry name" value="UVRD / RECB / PCRA DNA HELICASE FAMILY MEMBER"/>
    <property type="match status" value="1"/>
</dbReference>
<feature type="binding site" evidence="14">
    <location>
        <begin position="36"/>
        <end position="43"/>
    </location>
    <ligand>
        <name>ATP</name>
        <dbReference type="ChEBI" id="CHEBI:30616"/>
    </ligand>
</feature>
<dbReference type="RefSeq" id="WP_173493829.1">
    <property type="nucleotide sequence ID" value="NZ_CP054056.1"/>
</dbReference>
<dbReference type="EMBL" id="CP054056">
    <property type="protein sequence ID" value="QKJ25532.1"/>
    <property type="molecule type" value="Genomic_DNA"/>
</dbReference>
<keyword evidence="1" id="KW-0540">Nuclease</keyword>
<accession>A0A7D4TKR1</accession>
<evidence type="ECO:0000256" key="3">
    <source>
        <dbReference type="ARBA" id="ARBA00022763"/>
    </source>
</evidence>
<dbReference type="Gene3D" id="3.90.320.10">
    <property type="match status" value="1"/>
</dbReference>
<evidence type="ECO:0000256" key="5">
    <source>
        <dbReference type="ARBA" id="ARBA00022806"/>
    </source>
</evidence>
<dbReference type="SUPFAM" id="SSF52540">
    <property type="entry name" value="P-loop containing nucleoside triphosphate hydrolases"/>
    <property type="match status" value="1"/>
</dbReference>
<evidence type="ECO:0000256" key="1">
    <source>
        <dbReference type="ARBA" id="ARBA00022722"/>
    </source>
</evidence>
<dbReference type="InterPro" id="IPR014017">
    <property type="entry name" value="DNA_helicase_UvrD-like_C"/>
</dbReference>
<keyword evidence="2 14" id="KW-0547">Nucleotide-binding</keyword>
<evidence type="ECO:0000259" key="16">
    <source>
        <dbReference type="PROSITE" id="PS51217"/>
    </source>
</evidence>
<protein>
    <recommendedName>
        <fullName evidence="12">DNA 3'-5' helicase</fullName>
        <ecNumber evidence="12">5.6.2.4</ecNumber>
    </recommendedName>
</protein>
<keyword evidence="9" id="KW-0234">DNA repair</keyword>
<proteinExistence type="predicted"/>
<keyword evidence="8" id="KW-0238">DNA-binding</keyword>
<gene>
    <name evidence="17" type="ORF">HRU87_04985</name>
</gene>
<dbReference type="Pfam" id="PF00580">
    <property type="entry name" value="UvrD-helicase"/>
    <property type="match status" value="1"/>
</dbReference>
<dbReference type="InterPro" id="IPR027417">
    <property type="entry name" value="P-loop_NTPase"/>
</dbReference>
<feature type="domain" description="UvrD-like helicase ATP-binding" evidence="15">
    <location>
        <begin position="15"/>
        <end position="282"/>
    </location>
</feature>
<evidence type="ECO:0000256" key="7">
    <source>
        <dbReference type="ARBA" id="ARBA00022840"/>
    </source>
</evidence>
<evidence type="ECO:0000256" key="9">
    <source>
        <dbReference type="ARBA" id="ARBA00023204"/>
    </source>
</evidence>
<evidence type="ECO:0000256" key="14">
    <source>
        <dbReference type="PROSITE-ProRule" id="PRU00560"/>
    </source>
</evidence>
<sequence>MTPAEAVFVPATPSSLPSTLPGFAPDLLTGHHAVVGSPGSGKTTLLGQLVIEVERAGVEPSDILVLTPNRAQASDLRDQVSLDSQKAAAAPRAQSITSFAFAQHRIKEAGVRLLSGSAQQKILRELVSSSPKAPWGFNFQTVSLEGFIQEIRDLITVCLEFNLEPKQLEEITVKTKGIDIATELLPLYLEAVKRSGALDPALLISTAPRQASFSHILVDDAHDFSRAGLEFVAELSQGKNLVLFGDPDAASLGFRTALPEGYLSRFPSVPKHYLEPRTKFSQALSKLSGKLPAQLAGPQRPKPAGVTVGARTFLNQVAEADWLAAEIRRARLQENLSFSGIAVVARTRPQLEQLASALSARNVPVSISGSQSALRDQPFARAVLELLRLAYQSSESTDVVQLLESSLVGLDSIGIRRLRRQLIAFGDFEYSDPAQFWASALEIEHEPKTSEIKKLNFVIALLRTLRGHPEASAPQAISLVLEAANLSQRQVLGRGNSAVARGANLDIDAALQLVAAANRFSENNLGDARTFCLEQLEQSIPEDSLAATSSIDAVVLTTASSISGRSFHTVFLPRLQDGIWPNLRPRTSLLGASSLAGYLSGKVESPDRVVRGELQDEIRLLYKAIGAASQRCELSAMISSEEQPSQFFQLLGLEPEISLELVSFDLRRLVGSYRAQLRVGNTENVGKLAALALMGVPGAHPSSWQGLLPLSTDEPLVSEGEKVRFSPSKLEAFEKCPVHWFIESFGGDGSGFEASLGTLLHAAMEQGGHRDELVQYLESNWHTLEFESSWQAQTQKRKALRMLSAVADYLESADLLMQAEQKFELNLGRLQIAGKIDRVEQLPDGSVAVVDLKTGRTPSQAEVSGHRQLAVYQLAMRELGHELAGAKIVSVGEQKLKVLQQPPLTEELESEITKLLADVEQQAGAARFAANVSSHCLQAGNCQLLIGKVITGG</sequence>
<dbReference type="InterPro" id="IPR000212">
    <property type="entry name" value="DNA_helicase_UvrD/REP"/>
</dbReference>
<reference evidence="17 18" key="1">
    <citation type="submission" date="2020-05" db="EMBL/GenBank/DDBJ databases">
        <title>Aquirufa sp. strain 15G-AUS-rot a new Aquirufa species.</title>
        <authorList>
            <person name="Pitt A."/>
            <person name="Hahn M.W."/>
        </authorList>
    </citation>
    <scope>NUCLEOTIDE SEQUENCE [LARGE SCALE GENOMIC DNA]</scope>
    <source>
        <strain evidence="17 18">15G-AUS-rot</strain>
    </source>
</reference>
<keyword evidence="6" id="KW-0269">Exonuclease</keyword>
<keyword evidence="4 14" id="KW-0378">Hydrolase</keyword>